<comment type="catalytic activity">
    <reaction evidence="1 8">
        <text>2-(N(omega)-L-arginino)succinate = fumarate + L-arginine</text>
        <dbReference type="Rhea" id="RHEA:24020"/>
        <dbReference type="ChEBI" id="CHEBI:29806"/>
        <dbReference type="ChEBI" id="CHEBI:32682"/>
        <dbReference type="ChEBI" id="CHEBI:57472"/>
        <dbReference type="EC" id="4.3.2.1"/>
    </reaction>
</comment>
<dbReference type="EMBL" id="NWMT01000070">
    <property type="protein sequence ID" value="PCD00116.1"/>
    <property type="molecule type" value="Genomic_DNA"/>
</dbReference>
<proteinExistence type="inferred from homology"/>
<dbReference type="PROSITE" id="PS00163">
    <property type="entry name" value="FUMARATE_LYASES"/>
    <property type="match status" value="1"/>
</dbReference>
<protein>
    <recommendedName>
        <fullName evidence="4 8">Argininosuccinate lyase</fullName>
        <shortName evidence="8">ASAL</shortName>
        <ecNumber evidence="4 8">4.3.2.1</ecNumber>
    </recommendedName>
    <alternativeName>
        <fullName evidence="8">Arginosuccinase</fullName>
    </alternativeName>
</protein>
<dbReference type="InterPro" id="IPR020557">
    <property type="entry name" value="Fumarate_lyase_CS"/>
</dbReference>
<dbReference type="CDD" id="cd01359">
    <property type="entry name" value="Argininosuccinate_lyase"/>
    <property type="match status" value="1"/>
</dbReference>
<dbReference type="HAMAP" id="MF_00006">
    <property type="entry name" value="Arg_succ_lyase"/>
    <property type="match status" value="1"/>
</dbReference>
<dbReference type="Pfam" id="PF14698">
    <property type="entry name" value="ASL_C2"/>
    <property type="match status" value="1"/>
</dbReference>
<dbReference type="InterPro" id="IPR024083">
    <property type="entry name" value="Fumarase/histidase_N"/>
</dbReference>
<keyword evidence="7 8" id="KW-0456">Lyase</keyword>
<keyword evidence="6 8" id="KW-0028">Amino-acid biosynthesis</keyword>
<dbReference type="FunFam" id="1.20.200.10:FF:000015">
    <property type="entry name" value="argininosuccinate lyase isoform X2"/>
    <property type="match status" value="1"/>
</dbReference>
<dbReference type="InterPro" id="IPR029419">
    <property type="entry name" value="Arg_succ_lyase_C"/>
</dbReference>
<dbReference type="GO" id="GO:0004056">
    <property type="term" value="F:argininosuccinate lyase activity"/>
    <property type="evidence" value="ECO:0007669"/>
    <property type="project" value="UniProtKB-UniRule"/>
</dbReference>
<dbReference type="InterPro" id="IPR022761">
    <property type="entry name" value="Fumarate_lyase_N"/>
</dbReference>
<gene>
    <name evidence="8 11" type="primary">argH</name>
    <name evidence="11" type="ORF">CO192_07175</name>
    <name evidence="12" type="ORF">EAO82_20785</name>
</gene>
<dbReference type="AlphaFoldDB" id="A0AA92EP91"/>
<feature type="domain" description="Argininosuccinate lyase C-terminal" evidence="10">
    <location>
        <begin position="370"/>
        <end position="438"/>
    </location>
</feature>
<evidence type="ECO:0000256" key="4">
    <source>
        <dbReference type="ARBA" id="ARBA00012338"/>
    </source>
</evidence>
<dbReference type="RefSeq" id="WP_096345938.1">
    <property type="nucleotide sequence ID" value="NZ_CP033116.1"/>
</dbReference>
<keyword evidence="5 8" id="KW-0055">Arginine biosynthesis</keyword>
<evidence type="ECO:0000259" key="9">
    <source>
        <dbReference type="Pfam" id="PF00206"/>
    </source>
</evidence>
<comment type="similarity">
    <text evidence="3">In the N-terminal section; belongs to the lyase 1 family. Argininosuccinate lyase subfamily.</text>
</comment>
<dbReference type="PRINTS" id="PR00149">
    <property type="entry name" value="FUMRATELYASE"/>
</dbReference>
<evidence type="ECO:0000256" key="2">
    <source>
        <dbReference type="ARBA" id="ARBA00004941"/>
    </source>
</evidence>
<keyword evidence="8" id="KW-0963">Cytoplasm</keyword>
<dbReference type="Pfam" id="PF00206">
    <property type="entry name" value="Lyase_1"/>
    <property type="match status" value="1"/>
</dbReference>
<dbReference type="Proteomes" id="UP000344571">
    <property type="component" value="Chromosome"/>
</dbReference>
<evidence type="ECO:0000256" key="8">
    <source>
        <dbReference type="HAMAP-Rule" id="MF_00006"/>
    </source>
</evidence>
<dbReference type="InterPro" id="IPR000362">
    <property type="entry name" value="Fumarate_lyase_fam"/>
</dbReference>
<reference evidence="12 14" key="2">
    <citation type="submission" date="2018-10" db="EMBL/GenBank/DDBJ databases">
        <title>Complete genome sequence of Pseudomonas pelagia strain Kongs-67.</title>
        <authorList>
            <person name="Sinha R.K."/>
            <person name="Krishnan K."/>
        </authorList>
    </citation>
    <scope>NUCLEOTIDE SEQUENCE [LARGE SCALE GENOMIC DNA]</scope>
    <source>
        <strain evidence="12 14">Kongs-67</strain>
    </source>
</reference>
<dbReference type="SUPFAM" id="SSF48557">
    <property type="entry name" value="L-aspartase-like"/>
    <property type="match status" value="1"/>
</dbReference>
<dbReference type="GO" id="GO:0042450">
    <property type="term" value="P:L-arginine biosynthetic process via ornithine"/>
    <property type="evidence" value="ECO:0007669"/>
    <property type="project" value="UniProtKB-UniRule"/>
</dbReference>
<evidence type="ECO:0000256" key="6">
    <source>
        <dbReference type="ARBA" id="ARBA00022605"/>
    </source>
</evidence>
<dbReference type="PANTHER" id="PTHR43814">
    <property type="entry name" value="ARGININOSUCCINATE LYASE"/>
    <property type="match status" value="1"/>
</dbReference>
<dbReference type="Gene3D" id="1.10.275.10">
    <property type="entry name" value="Fumarase/aspartase (N-terminal domain)"/>
    <property type="match status" value="1"/>
</dbReference>
<reference evidence="11 13" key="1">
    <citation type="submission" date="2017-09" db="EMBL/GenBank/DDBJ databases">
        <title>Bacterial and phytoplankton interrelationship in Kongsfjorden, an Arctic fjord.</title>
        <authorList>
            <person name="Sinha R."/>
            <person name="Krishnan K."/>
        </authorList>
    </citation>
    <scope>NUCLEOTIDE SEQUENCE [LARGE SCALE GENOMIC DNA]</scope>
    <source>
        <strain evidence="11 13">58</strain>
    </source>
</reference>
<comment type="subcellular location">
    <subcellularLocation>
        <location evidence="8">Cytoplasm</location>
    </subcellularLocation>
</comment>
<dbReference type="NCBIfam" id="TIGR00838">
    <property type="entry name" value="argH"/>
    <property type="match status" value="1"/>
</dbReference>
<accession>A0AA92EP91</accession>
<keyword evidence="14" id="KW-1185">Reference proteome</keyword>
<dbReference type="InterPro" id="IPR008948">
    <property type="entry name" value="L-Aspartase-like"/>
</dbReference>
<evidence type="ECO:0000256" key="3">
    <source>
        <dbReference type="ARBA" id="ARBA00005552"/>
    </source>
</evidence>
<evidence type="ECO:0000313" key="11">
    <source>
        <dbReference type="EMBL" id="PCD00116.1"/>
    </source>
</evidence>
<dbReference type="FunFam" id="1.10.40.30:FF:000001">
    <property type="entry name" value="Argininosuccinate lyase"/>
    <property type="match status" value="1"/>
</dbReference>
<dbReference type="EC" id="4.3.2.1" evidence="4 8"/>
<dbReference type="FunFam" id="1.10.275.10:FF:000002">
    <property type="entry name" value="Argininosuccinate lyase"/>
    <property type="match status" value="1"/>
</dbReference>
<evidence type="ECO:0000256" key="7">
    <source>
        <dbReference type="ARBA" id="ARBA00023239"/>
    </source>
</evidence>
<dbReference type="Proteomes" id="UP000243750">
    <property type="component" value="Unassembled WGS sequence"/>
</dbReference>
<dbReference type="PRINTS" id="PR00145">
    <property type="entry name" value="ARGSUCLYASE"/>
</dbReference>
<evidence type="ECO:0000256" key="5">
    <source>
        <dbReference type="ARBA" id="ARBA00022571"/>
    </source>
</evidence>
<dbReference type="Gene3D" id="1.20.200.10">
    <property type="entry name" value="Fumarase/aspartase (Central domain)"/>
    <property type="match status" value="1"/>
</dbReference>
<dbReference type="GO" id="GO:0005829">
    <property type="term" value="C:cytosol"/>
    <property type="evidence" value="ECO:0007669"/>
    <property type="project" value="TreeGrafter"/>
</dbReference>
<evidence type="ECO:0000313" key="14">
    <source>
        <dbReference type="Proteomes" id="UP000344571"/>
    </source>
</evidence>
<dbReference type="InterPro" id="IPR009049">
    <property type="entry name" value="Argininosuccinate_lyase"/>
</dbReference>
<dbReference type="EMBL" id="CP033116">
    <property type="protein sequence ID" value="QFY58575.1"/>
    <property type="molecule type" value="Genomic_DNA"/>
</dbReference>
<evidence type="ECO:0000259" key="10">
    <source>
        <dbReference type="Pfam" id="PF14698"/>
    </source>
</evidence>
<name>A0AA92EP91_9GAMM</name>
<dbReference type="PANTHER" id="PTHR43814:SF1">
    <property type="entry name" value="ARGININOSUCCINATE LYASE"/>
    <property type="match status" value="1"/>
</dbReference>
<comment type="similarity">
    <text evidence="8">Belongs to the lyase 1 family. Argininosuccinate lyase subfamily.</text>
</comment>
<feature type="domain" description="Fumarate lyase N-terminal" evidence="9">
    <location>
        <begin position="13"/>
        <end position="307"/>
    </location>
</feature>
<evidence type="ECO:0000313" key="12">
    <source>
        <dbReference type="EMBL" id="QFY58575.1"/>
    </source>
</evidence>
<evidence type="ECO:0000256" key="1">
    <source>
        <dbReference type="ARBA" id="ARBA00000985"/>
    </source>
</evidence>
<organism evidence="11 13">
    <name type="scientific">Halopseudomonas pelagia</name>
    <dbReference type="NCBI Taxonomy" id="553151"/>
    <lineage>
        <taxon>Bacteria</taxon>
        <taxon>Pseudomonadati</taxon>
        <taxon>Pseudomonadota</taxon>
        <taxon>Gammaproteobacteria</taxon>
        <taxon>Pseudomonadales</taxon>
        <taxon>Pseudomonadaceae</taxon>
        <taxon>Halopseudomonas</taxon>
    </lineage>
</organism>
<dbReference type="Gene3D" id="1.10.40.30">
    <property type="entry name" value="Fumarase/aspartase (C-terminal domain)"/>
    <property type="match status" value="1"/>
</dbReference>
<comment type="pathway">
    <text evidence="2 8">Amino-acid biosynthesis; L-arginine biosynthesis; L-arginine from L-ornithine and carbamoyl phosphate: step 3/3.</text>
</comment>
<evidence type="ECO:0000313" key="13">
    <source>
        <dbReference type="Proteomes" id="UP000243750"/>
    </source>
</evidence>
<sequence length="464" mass="51861">MSQDQTTNQSWGGRFSEPVDAFVARFTASVDFDKRLFKHDIQGSIAHATMLAKVGVLSEEERDSILAGLHSIQSEIEAGQFDWRVDLEDVHMNIEARLTAQIGVTGKKLHTGRSRNDQVATDIRLWLREEIDIILVELARLQIGLLDQAERHAHVIMPGFTHLQTAQPVTFGHHLLAWFEMLSRDRERLLDCRKRVNRMPLGSAALAGTTYPIDRQMTCELLGFDAVSGNSLDGVSDRDFAIEFCAAASVAMMHLSRFSEELVLWTSAQFNFINLPDRFCTGSSIMPQKKNPDVPELVRGKTGRVYGHLMGLLTLMKSQPLAYNKDNQEDKEPLFDAADTLRDCLRAFADMIPAIQPKVPAMREAALRGFSTATDLADYLVRKGLPFRDCHEIVGHAVKYGVESSKDLAEMSLEELRQFSDQIDQDVFEVLTLEGSVNARDHIGGTAPKQVLAAVKRGRELLAD</sequence>